<dbReference type="Proteomes" id="UP000176944">
    <property type="component" value="Chromosome"/>
</dbReference>
<keyword evidence="2" id="KW-0812">Transmembrane</keyword>
<evidence type="ECO:0000256" key="2">
    <source>
        <dbReference type="SAM" id="Phobius"/>
    </source>
</evidence>
<organism evidence="3 4">
    <name type="scientific">Moorena producens (strain JHB)</name>
    <dbReference type="NCBI Taxonomy" id="1454205"/>
    <lineage>
        <taxon>Bacteria</taxon>
        <taxon>Bacillati</taxon>
        <taxon>Cyanobacteriota</taxon>
        <taxon>Cyanophyceae</taxon>
        <taxon>Coleofasciculales</taxon>
        <taxon>Coleofasciculaceae</taxon>
        <taxon>Moorena</taxon>
    </lineage>
</organism>
<feature type="transmembrane region" description="Helical" evidence="2">
    <location>
        <begin position="70"/>
        <end position="89"/>
    </location>
</feature>
<gene>
    <name evidence="3" type="ORF">BJP36_18430</name>
</gene>
<keyword evidence="2" id="KW-1133">Transmembrane helix</keyword>
<reference evidence="4" key="1">
    <citation type="submission" date="2016-10" db="EMBL/GenBank/DDBJ databases">
        <title>Comparative genomics uncovers the prolific and rare metabolic potential of the cyanobacterial genus Moorea.</title>
        <authorList>
            <person name="Leao T."/>
            <person name="Castelao G."/>
            <person name="Korobeynikov A."/>
            <person name="Monroe E.A."/>
            <person name="Podell S."/>
            <person name="Glukhov E."/>
            <person name="Allen E."/>
            <person name="Gerwick W.H."/>
            <person name="Gerwick L."/>
        </authorList>
    </citation>
    <scope>NUCLEOTIDE SEQUENCE [LARGE SCALE GENOMIC DNA]</scope>
    <source>
        <strain evidence="4">JHB</strain>
    </source>
</reference>
<protein>
    <submittedName>
        <fullName evidence="3">Uncharacterized protein</fullName>
    </submittedName>
</protein>
<evidence type="ECO:0000313" key="4">
    <source>
        <dbReference type="Proteomes" id="UP000176944"/>
    </source>
</evidence>
<accession>A0A1D9G1V0</accession>
<evidence type="ECO:0000313" key="3">
    <source>
        <dbReference type="EMBL" id="AOY81598.1"/>
    </source>
</evidence>
<keyword evidence="2" id="KW-0472">Membrane</keyword>
<name>A0A1D9G1V0_MOOP1</name>
<proteinExistence type="predicted"/>
<dbReference type="EMBL" id="CP017708">
    <property type="protein sequence ID" value="AOY81598.1"/>
    <property type="molecule type" value="Genomic_DNA"/>
</dbReference>
<feature type="region of interest" description="Disordered" evidence="1">
    <location>
        <begin position="115"/>
        <end position="150"/>
    </location>
</feature>
<sequence>MLPTLPIPDSLGALSVGELNSPRVAPLPIPDSRFPVVYNIIQDCYNKNRLILGEHLSVKGLLGLGSSTNISIIIVTAFFITMGYTGLFTRSSVPYSVLFSPLIKARACFQSFPQDGYDPPQPPLIRGEPYSKSPFFKGDLGGSPRQEDTP</sequence>
<dbReference type="AlphaFoldDB" id="A0A1D9G1V0"/>
<evidence type="ECO:0000256" key="1">
    <source>
        <dbReference type="SAM" id="MobiDB-lite"/>
    </source>
</evidence>